<dbReference type="PANTHER" id="PTHR42736:SF1">
    <property type="entry name" value="PROTEIN-GLUTAMINE GAMMA-GLUTAMYLTRANSFERASE"/>
    <property type="match status" value="1"/>
</dbReference>
<evidence type="ECO:0000259" key="3">
    <source>
        <dbReference type="SMART" id="SM00460"/>
    </source>
</evidence>
<sequence>MTYQTMPFDPAPDRAAAPLMPDATGTGTNTSTTTGSWADATHSVIWMTRGHRATLKLGREPWARHIANLAAVAALTLLAVSNLIDVYGSPLVWAAAAVPSTLIGCAVALAGVRQPLRLWWQMVFLALAQFVVGPVVALNGTTLGHVIPTSATLAQGWQSTFGSFKYLISIAPPVGTGDGALMAAWTLGLWTAFLTGLFALADDGRLATIGALPAFASFAACALLGTADGWWRIGAGVAGGLILVIWLSSRWELLELGRWISALVIIVLAAGLAVGACLAVPQDRTILRDKYEPPLSPYDYTSPLSGLRAYVKDHKDDTVLTARNLPAGAPVRLAVMDRFDGNVWNLSDSSASSGSSNYRRVGTSIASKAKGDRFTATFTVGEGLADTWLPLSGAAGTVTFRSAGAGDFYYNTDTDSAIYPDGVTKGLTYTETGVIPRIPTDKQIDKADAAQIDQPEASESPDSAAKLATALAGGQSHGGATARALADKLKENGWFSHGLSGDYPSLPGHGSYRIDKLLGGKEMVGDSEQYASAMALMARDLGLPSRVVLGFIPKNKDGSISVNRAVKRGDQTVTEFKGNDIEAWVEIKLDGYGWVAFYPTPKETKVPDENQNLTPPNPQTLVRQPPVPLTDPLRDEQQARGRSSLSGEEADDTGANLFWQRFGRVARRVAVYGSPLWTVLVICGAILLAKSIQLARARKRGSPRVRVAAGWRALTALARQSGVDAHGTRRDEARAMADQLGIAPAEFLTMSREADYAAFSGRDVDDGQAVRYWTGVDGMRKAMLDRLPRARRWRTRLSLKDVLPAHVVPTPARMAAGLASLADRIRKARANATGAKEPKKTGKTGKTGKKKSKEQRS</sequence>
<feature type="domain" description="Transglutaminase-like" evidence="3">
    <location>
        <begin position="519"/>
        <end position="601"/>
    </location>
</feature>
<feature type="transmembrane region" description="Helical" evidence="2">
    <location>
        <begin position="259"/>
        <end position="281"/>
    </location>
</feature>
<keyword evidence="5" id="KW-1185">Reference proteome</keyword>
<feature type="compositionally biased region" description="Basic residues" evidence="1">
    <location>
        <begin position="841"/>
        <end position="857"/>
    </location>
</feature>
<feature type="transmembrane region" description="Helical" evidence="2">
    <location>
        <begin position="669"/>
        <end position="689"/>
    </location>
</feature>
<evidence type="ECO:0000313" key="5">
    <source>
        <dbReference type="Proteomes" id="UP000483293"/>
    </source>
</evidence>
<feature type="transmembrane region" description="Helical" evidence="2">
    <location>
        <begin position="182"/>
        <end position="201"/>
    </location>
</feature>
<dbReference type="Pfam" id="PF11992">
    <property type="entry name" value="TgpA_N"/>
    <property type="match status" value="1"/>
</dbReference>
<protein>
    <submittedName>
        <fullName evidence="4">Transglutaminase domain-containing protein</fullName>
    </submittedName>
</protein>
<feature type="region of interest" description="Disordered" evidence="1">
    <location>
        <begin position="603"/>
        <end position="650"/>
    </location>
</feature>
<dbReference type="InterPro" id="IPR002931">
    <property type="entry name" value="Transglutaminase-like"/>
</dbReference>
<accession>A0A6L9STE5</accession>
<keyword evidence="2" id="KW-0472">Membrane</keyword>
<feature type="transmembrane region" description="Helical" evidence="2">
    <location>
        <begin position="118"/>
        <end position="138"/>
    </location>
</feature>
<dbReference type="InterPro" id="IPR052901">
    <property type="entry name" value="Bact_TGase-like"/>
</dbReference>
<gene>
    <name evidence="4" type="ORF">GFD21_08755</name>
</gene>
<dbReference type="InterPro" id="IPR021878">
    <property type="entry name" value="TgpA_N"/>
</dbReference>
<dbReference type="Gene3D" id="3.10.620.30">
    <property type="match status" value="1"/>
</dbReference>
<feature type="region of interest" description="Disordered" evidence="1">
    <location>
        <begin position="1"/>
        <end position="36"/>
    </location>
</feature>
<proteinExistence type="predicted"/>
<name>A0A6L9STE5_9BIFI</name>
<feature type="transmembrane region" description="Helical" evidence="2">
    <location>
        <begin position="231"/>
        <end position="247"/>
    </location>
</feature>
<reference evidence="4 5" key="1">
    <citation type="submission" date="2019-10" db="EMBL/GenBank/DDBJ databases">
        <title>Bifidobacterium from non-human primates.</title>
        <authorList>
            <person name="Modesto M."/>
        </authorList>
    </citation>
    <scope>NUCLEOTIDE SEQUENCE [LARGE SCALE GENOMIC DNA]</scope>
    <source>
        <strain evidence="4 5">SMA15</strain>
    </source>
</reference>
<dbReference type="PANTHER" id="PTHR42736">
    <property type="entry name" value="PROTEIN-GLUTAMINE GAMMA-GLUTAMYLTRANSFERASE"/>
    <property type="match status" value="1"/>
</dbReference>
<feature type="compositionally biased region" description="Low complexity" evidence="1">
    <location>
        <begin position="13"/>
        <end position="36"/>
    </location>
</feature>
<organism evidence="4 5">
    <name type="scientific">Bifidobacterium platyrrhinorum</name>
    <dbReference type="NCBI Taxonomy" id="2661628"/>
    <lineage>
        <taxon>Bacteria</taxon>
        <taxon>Bacillati</taxon>
        <taxon>Actinomycetota</taxon>
        <taxon>Actinomycetes</taxon>
        <taxon>Bifidobacteriales</taxon>
        <taxon>Bifidobacteriaceae</taxon>
        <taxon>Bifidobacterium</taxon>
    </lineage>
</organism>
<feature type="transmembrane region" description="Helical" evidence="2">
    <location>
        <begin position="66"/>
        <end position="84"/>
    </location>
</feature>
<feature type="compositionally biased region" description="Polar residues" evidence="1">
    <location>
        <begin position="609"/>
        <end position="622"/>
    </location>
</feature>
<dbReference type="Proteomes" id="UP000483293">
    <property type="component" value="Unassembled WGS sequence"/>
</dbReference>
<feature type="transmembrane region" description="Helical" evidence="2">
    <location>
        <begin position="90"/>
        <end position="111"/>
    </location>
</feature>
<evidence type="ECO:0000313" key="4">
    <source>
        <dbReference type="EMBL" id="NEG55840.1"/>
    </source>
</evidence>
<feature type="region of interest" description="Disordered" evidence="1">
    <location>
        <begin position="440"/>
        <end position="464"/>
    </location>
</feature>
<dbReference type="Pfam" id="PF01841">
    <property type="entry name" value="Transglut_core"/>
    <property type="match status" value="1"/>
</dbReference>
<dbReference type="SUPFAM" id="SSF54001">
    <property type="entry name" value="Cysteine proteinases"/>
    <property type="match status" value="1"/>
</dbReference>
<evidence type="ECO:0000256" key="1">
    <source>
        <dbReference type="SAM" id="MobiDB-lite"/>
    </source>
</evidence>
<keyword evidence="2" id="KW-0812">Transmembrane</keyword>
<dbReference type="EMBL" id="WHZV01000008">
    <property type="protein sequence ID" value="NEG55840.1"/>
    <property type="molecule type" value="Genomic_DNA"/>
</dbReference>
<dbReference type="SMART" id="SM00460">
    <property type="entry name" value="TGc"/>
    <property type="match status" value="1"/>
</dbReference>
<feature type="region of interest" description="Disordered" evidence="1">
    <location>
        <begin position="827"/>
        <end position="857"/>
    </location>
</feature>
<feature type="transmembrane region" description="Helical" evidence="2">
    <location>
        <begin position="206"/>
        <end position="225"/>
    </location>
</feature>
<dbReference type="InterPro" id="IPR038765">
    <property type="entry name" value="Papain-like_cys_pep_sf"/>
</dbReference>
<keyword evidence="2" id="KW-1133">Transmembrane helix</keyword>
<comment type="caution">
    <text evidence="4">The sequence shown here is derived from an EMBL/GenBank/DDBJ whole genome shotgun (WGS) entry which is preliminary data.</text>
</comment>
<evidence type="ECO:0000256" key="2">
    <source>
        <dbReference type="SAM" id="Phobius"/>
    </source>
</evidence>
<dbReference type="AlphaFoldDB" id="A0A6L9STE5"/>